<dbReference type="Proteomes" id="UP000431922">
    <property type="component" value="Unassembled WGS sequence"/>
</dbReference>
<accession>A0A845B0B2</accession>
<comment type="similarity">
    <text evidence="2 11">Belongs to the class-II aminoacyl-tRNA synthetase family.</text>
</comment>
<dbReference type="NCBIfam" id="TIGR00211">
    <property type="entry name" value="glyS"/>
    <property type="match status" value="1"/>
</dbReference>
<evidence type="ECO:0000256" key="5">
    <source>
        <dbReference type="ARBA" id="ARBA00022598"/>
    </source>
</evidence>
<evidence type="ECO:0000256" key="10">
    <source>
        <dbReference type="ARBA" id="ARBA00047937"/>
    </source>
</evidence>
<dbReference type="OrthoDB" id="9775440at2"/>
<evidence type="ECO:0000256" key="8">
    <source>
        <dbReference type="ARBA" id="ARBA00022917"/>
    </source>
</evidence>
<dbReference type="SUPFAM" id="SSF109604">
    <property type="entry name" value="HD-domain/PDEase-like"/>
    <property type="match status" value="1"/>
</dbReference>
<dbReference type="GO" id="GO:0004814">
    <property type="term" value="F:arginine-tRNA ligase activity"/>
    <property type="evidence" value="ECO:0007669"/>
    <property type="project" value="InterPro"/>
</dbReference>
<dbReference type="InterPro" id="IPR006194">
    <property type="entry name" value="Gly-tRNA-synth_heterodimer"/>
</dbReference>
<evidence type="ECO:0000313" key="15">
    <source>
        <dbReference type="Proteomes" id="UP000431922"/>
    </source>
</evidence>
<keyword evidence="4 11" id="KW-0963">Cytoplasm</keyword>
<dbReference type="GO" id="GO:0005829">
    <property type="term" value="C:cytosol"/>
    <property type="evidence" value="ECO:0007669"/>
    <property type="project" value="TreeGrafter"/>
</dbReference>
<evidence type="ECO:0000256" key="9">
    <source>
        <dbReference type="ARBA" id="ARBA00023146"/>
    </source>
</evidence>
<dbReference type="GO" id="GO:0004820">
    <property type="term" value="F:glycine-tRNA ligase activity"/>
    <property type="evidence" value="ECO:0007669"/>
    <property type="project" value="UniProtKB-UniRule"/>
</dbReference>
<evidence type="ECO:0000256" key="4">
    <source>
        <dbReference type="ARBA" id="ARBA00022490"/>
    </source>
</evidence>
<evidence type="ECO:0000259" key="13">
    <source>
        <dbReference type="Pfam" id="PF05746"/>
    </source>
</evidence>
<gene>
    <name evidence="11" type="primary">glyS</name>
    <name evidence="14" type="ORF">GRI65_04250</name>
</gene>
<dbReference type="PRINTS" id="PR01045">
    <property type="entry name" value="TRNASYNTHGB"/>
</dbReference>
<sequence length="723" mass="78420">MTDFLLELRCEEIPARMQKGARADLEKLFRAELAAAGVQVGDVTIWSTPRRLALIARGLPTQTEAVSEEAKGPPEGAPDQAIDGFCRKNGVTRDQLELRDVKGRQTWFAVIEQPGRAVVDVLAQAVPAIIRAFPWPKSMRWGTASISTESLKWVRPLSGIVAIFGDDLVECEVDGVTSACATMGHRFHHPGQITIGGANDYAEKLRACHVIVDHAEREAMIRTGAANAAASAGLDLVEDEGLVVENAGLTEWPVPLLGRFAEEFLEVPPEVIQLTARVNQKYFVCEQDGKLANAFICTANIEATDGGEAIVDGNRKVLAARLSDARFFWEVDRKKTLAQHAEGLERITFHEKLGTVADKVERVAKLAEWLASEGIVPNCDPALARQAAELCKADLVTEMVGEFPELQGLMGGYYARAESLPDSVADAIRDHYKPVGQGDNVPTAPVTVAVSLADKLDTLVAFFAIEERPTGSKDPFALRRQTLAIVALILANNLRFSLGAAVGRHDFLVTLDSPQTGTAALDALFDFFADRLKVQQREAGVRHDLIDAVFALGGEDDLVRLLARVNALQNYVETAEGANLLAAYKRAANILKKEDWHGIEGEIAHTGEEDPLALVDDPDMKAVIEAKMAERHAGQLSYTPEPAEQALIDALADAEPRAAAAIEAEDFSAAMAALASLRAPIDAFFEEVTVNDPQENKRTARLDLLARFRAAVHNVADFSKIEG</sequence>
<name>A0A845B0B2_9SPHN</name>
<dbReference type="RefSeq" id="WP_160755251.1">
    <property type="nucleotide sequence ID" value="NZ_WTYL01000001.1"/>
</dbReference>
<dbReference type="GO" id="GO:0005524">
    <property type="term" value="F:ATP binding"/>
    <property type="evidence" value="ECO:0007669"/>
    <property type="project" value="UniProtKB-UniRule"/>
</dbReference>
<dbReference type="Pfam" id="PF05746">
    <property type="entry name" value="DALR_1"/>
    <property type="match status" value="1"/>
</dbReference>
<evidence type="ECO:0000256" key="11">
    <source>
        <dbReference type="HAMAP-Rule" id="MF_00255"/>
    </source>
</evidence>
<dbReference type="HAMAP" id="MF_00255">
    <property type="entry name" value="Gly_tRNA_synth_beta"/>
    <property type="match status" value="1"/>
</dbReference>
<dbReference type="EMBL" id="WTYL01000001">
    <property type="protein sequence ID" value="MXP43668.1"/>
    <property type="molecule type" value="Genomic_DNA"/>
</dbReference>
<dbReference type="InterPro" id="IPR015944">
    <property type="entry name" value="Gly-tRNA-synth_bsu"/>
</dbReference>
<keyword evidence="5 11" id="KW-0436">Ligase</keyword>
<dbReference type="GO" id="GO:0006426">
    <property type="term" value="P:glycyl-tRNA aminoacylation"/>
    <property type="evidence" value="ECO:0007669"/>
    <property type="project" value="UniProtKB-UniRule"/>
</dbReference>
<feature type="region of interest" description="Disordered" evidence="12">
    <location>
        <begin position="63"/>
        <end position="82"/>
    </location>
</feature>
<keyword evidence="6 11" id="KW-0547">Nucleotide-binding</keyword>
<dbReference type="AlphaFoldDB" id="A0A845B0B2"/>
<evidence type="ECO:0000313" key="14">
    <source>
        <dbReference type="EMBL" id="MXP43668.1"/>
    </source>
</evidence>
<dbReference type="GO" id="GO:0006420">
    <property type="term" value="P:arginyl-tRNA aminoacylation"/>
    <property type="evidence" value="ECO:0007669"/>
    <property type="project" value="InterPro"/>
</dbReference>
<dbReference type="PROSITE" id="PS50861">
    <property type="entry name" value="AA_TRNA_LIGASE_II_GLYAB"/>
    <property type="match status" value="1"/>
</dbReference>
<dbReference type="PANTHER" id="PTHR30075:SF2">
    <property type="entry name" value="GLYCINE--TRNA LIGASE, CHLOROPLASTIC_MITOCHONDRIAL 2"/>
    <property type="match status" value="1"/>
</dbReference>
<evidence type="ECO:0000256" key="2">
    <source>
        <dbReference type="ARBA" id="ARBA00008226"/>
    </source>
</evidence>
<keyword evidence="7 11" id="KW-0067">ATP-binding</keyword>
<keyword evidence="8 11" id="KW-0648">Protein biosynthesis</keyword>
<comment type="subcellular location">
    <subcellularLocation>
        <location evidence="1 11">Cytoplasm</location>
    </subcellularLocation>
</comment>
<dbReference type="Pfam" id="PF02092">
    <property type="entry name" value="tRNA_synt_2f"/>
    <property type="match status" value="1"/>
</dbReference>
<dbReference type="EC" id="6.1.1.14" evidence="11"/>
<organism evidence="14 15">
    <name type="scientific">Allopontixanthobacter sediminis</name>
    <dbReference type="NCBI Taxonomy" id="1689985"/>
    <lineage>
        <taxon>Bacteria</taxon>
        <taxon>Pseudomonadati</taxon>
        <taxon>Pseudomonadota</taxon>
        <taxon>Alphaproteobacteria</taxon>
        <taxon>Sphingomonadales</taxon>
        <taxon>Erythrobacteraceae</taxon>
        <taxon>Allopontixanthobacter</taxon>
    </lineage>
</organism>
<evidence type="ECO:0000256" key="1">
    <source>
        <dbReference type="ARBA" id="ARBA00004496"/>
    </source>
</evidence>
<protein>
    <recommendedName>
        <fullName evidence="11">Glycine--tRNA ligase beta subunit</fullName>
        <ecNumber evidence="11">6.1.1.14</ecNumber>
    </recommendedName>
    <alternativeName>
        <fullName evidence="11">Glycyl-tRNA synthetase beta subunit</fullName>
        <shortName evidence="11">GlyRS</shortName>
    </alternativeName>
</protein>
<dbReference type="PANTHER" id="PTHR30075">
    <property type="entry name" value="GLYCYL-TRNA SYNTHETASE"/>
    <property type="match status" value="1"/>
</dbReference>
<comment type="catalytic activity">
    <reaction evidence="10 11">
        <text>tRNA(Gly) + glycine + ATP = glycyl-tRNA(Gly) + AMP + diphosphate</text>
        <dbReference type="Rhea" id="RHEA:16013"/>
        <dbReference type="Rhea" id="RHEA-COMP:9664"/>
        <dbReference type="Rhea" id="RHEA-COMP:9683"/>
        <dbReference type="ChEBI" id="CHEBI:30616"/>
        <dbReference type="ChEBI" id="CHEBI:33019"/>
        <dbReference type="ChEBI" id="CHEBI:57305"/>
        <dbReference type="ChEBI" id="CHEBI:78442"/>
        <dbReference type="ChEBI" id="CHEBI:78522"/>
        <dbReference type="ChEBI" id="CHEBI:456215"/>
        <dbReference type="EC" id="6.1.1.14"/>
    </reaction>
</comment>
<keyword evidence="15" id="KW-1185">Reference proteome</keyword>
<comment type="subunit">
    <text evidence="3 11">Tetramer of two alpha and two beta subunits.</text>
</comment>
<feature type="domain" description="DALR anticodon binding" evidence="13">
    <location>
        <begin position="621"/>
        <end position="715"/>
    </location>
</feature>
<reference evidence="14 15" key="1">
    <citation type="submission" date="2019-12" db="EMBL/GenBank/DDBJ databases">
        <title>Genomic-based taxomic classification of the family Erythrobacteraceae.</title>
        <authorList>
            <person name="Xu L."/>
        </authorList>
    </citation>
    <scope>NUCLEOTIDE SEQUENCE [LARGE SCALE GENOMIC DNA]</scope>
    <source>
        <strain evidence="14 15">KCTC 42453</strain>
    </source>
</reference>
<comment type="caution">
    <text evidence="14">The sequence shown here is derived from an EMBL/GenBank/DDBJ whole genome shotgun (WGS) entry which is preliminary data.</text>
</comment>
<proteinExistence type="inferred from homology"/>
<evidence type="ECO:0000256" key="6">
    <source>
        <dbReference type="ARBA" id="ARBA00022741"/>
    </source>
</evidence>
<evidence type="ECO:0000256" key="3">
    <source>
        <dbReference type="ARBA" id="ARBA00011209"/>
    </source>
</evidence>
<dbReference type="InterPro" id="IPR008909">
    <property type="entry name" value="DALR_anticod-bd"/>
</dbReference>
<evidence type="ECO:0000256" key="7">
    <source>
        <dbReference type="ARBA" id="ARBA00022840"/>
    </source>
</evidence>
<evidence type="ECO:0000256" key="12">
    <source>
        <dbReference type="SAM" id="MobiDB-lite"/>
    </source>
</evidence>
<keyword evidence="9 11" id="KW-0030">Aminoacyl-tRNA synthetase</keyword>